<dbReference type="AlphaFoldDB" id="A0A841I2E3"/>
<evidence type="ECO:0000313" key="7">
    <source>
        <dbReference type="EMBL" id="MBB6099236.1"/>
    </source>
</evidence>
<dbReference type="GO" id="GO:0005737">
    <property type="term" value="C:cytoplasm"/>
    <property type="evidence" value="ECO:0007669"/>
    <property type="project" value="UniProtKB-SubCell"/>
</dbReference>
<name>A0A841I2E3_9DEIO</name>
<dbReference type="GO" id="GO:0000105">
    <property type="term" value="P:L-histidine biosynthetic process"/>
    <property type="evidence" value="ECO:0007669"/>
    <property type="project" value="UniProtKB-UniRule"/>
</dbReference>
<dbReference type="InterPro" id="IPR020568">
    <property type="entry name" value="Ribosomal_Su5_D2-typ_SF"/>
</dbReference>
<accession>A0A841I2E3</accession>
<evidence type="ECO:0000256" key="6">
    <source>
        <dbReference type="HAMAP-Rule" id="MF_00076"/>
    </source>
</evidence>
<comment type="similarity">
    <text evidence="6">Belongs to the imidazoleglycerol-phosphate dehydratase family.</text>
</comment>
<dbReference type="SUPFAM" id="SSF54211">
    <property type="entry name" value="Ribosomal protein S5 domain 2-like"/>
    <property type="match status" value="2"/>
</dbReference>
<reference evidence="7 8" key="1">
    <citation type="submission" date="2020-08" db="EMBL/GenBank/DDBJ databases">
        <title>Genomic Encyclopedia of Type Strains, Phase IV (KMG-IV): sequencing the most valuable type-strain genomes for metagenomic binning, comparative biology and taxonomic classification.</title>
        <authorList>
            <person name="Goeker M."/>
        </authorList>
    </citation>
    <scope>NUCLEOTIDE SEQUENCE [LARGE SCALE GENOMIC DNA]</scope>
    <source>
        <strain evidence="7 8">DSM 21458</strain>
    </source>
</reference>
<dbReference type="InterPro" id="IPR020565">
    <property type="entry name" value="ImidazoleglycerP_deHydtase_CS"/>
</dbReference>
<protein>
    <recommendedName>
        <fullName evidence="2 6">Imidazoleglycerol-phosphate dehydratase</fullName>
        <shortName evidence="6">IGPD</shortName>
        <ecNumber evidence="6">4.2.1.19</ecNumber>
    </recommendedName>
</protein>
<dbReference type="InterPro" id="IPR038494">
    <property type="entry name" value="IGPD_sf"/>
</dbReference>
<keyword evidence="4 6" id="KW-0368">Histidine biosynthesis</keyword>
<dbReference type="HAMAP" id="MF_00076">
    <property type="entry name" value="HisB"/>
    <property type="match status" value="1"/>
</dbReference>
<evidence type="ECO:0000256" key="5">
    <source>
        <dbReference type="ARBA" id="ARBA00023239"/>
    </source>
</evidence>
<dbReference type="Pfam" id="PF00475">
    <property type="entry name" value="IGPD"/>
    <property type="match status" value="1"/>
</dbReference>
<comment type="pathway">
    <text evidence="1 6">Amino-acid biosynthesis; L-histidine biosynthesis; L-histidine from 5-phospho-alpha-D-ribose 1-diphosphate: step 6/9.</text>
</comment>
<dbReference type="Proteomes" id="UP000569951">
    <property type="component" value="Unassembled WGS sequence"/>
</dbReference>
<organism evidence="7 8">
    <name type="scientific">Deinobacterium chartae</name>
    <dbReference type="NCBI Taxonomy" id="521158"/>
    <lineage>
        <taxon>Bacteria</taxon>
        <taxon>Thermotogati</taxon>
        <taxon>Deinococcota</taxon>
        <taxon>Deinococci</taxon>
        <taxon>Deinococcales</taxon>
        <taxon>Deinococcaceae</taxon>
        <taxon>Deinobacterium</taxon>
    </lineage>
</organism>
<evidence type="ECO:0000256" key="1">
    <source>
        <dbReference type="ARBA" id="ARBA00005047"/>
    </source>
</evidence>
<keyword evidence="6" id="KW-0963">Cytoplasm</keyword>
<dbReference type="UniPathway" id="UPA00031">
    <property type="reaction ID" value="UER00011"/>
</dbReference>
<dbReference type="FunFam" id="3.30.230.40:FF:000001">
    <property type="entry name" value="Imidazoleglycerol-phosphate dehydratase HisB"/>
    <property type="match status" value="1"/>
</dbReference>
<dbReference type="GO" id="GO:0004424">
    <property type="term" value="F:imidazoleglycerol-phosphate dehydratase activity"/>
    <property type="evidence" value="ECO:0007669"/>
    <property type="project" value="UniProtKB-UniRule"/>
</dbReference>
<dbReference type="FunFam" id="3.30.230.40:FF:000003">
    <property type="entry name" value="Imidazoleglycerol-phosphate dehydratase HisB"/>
    <property type="match status" value="1"/>
</dbReference>
<dbReference type="CDD" id="cd07914">
    <property type="entry name" value="IGPD"/>
    <property type="match status" value="1"/>
</dbReference>
<comment type="subcellular location">
    <subcellularLocation>
        <location evidence="6">Cytoplasm</location>
    </subcellularLocation>
</comment>
<evidence type="ECO:0000256" key="2">
    <source>
        <dbReference type="ARBA" id="ARBA00016664"/>
    </source>
</evidence>
<keyword evidence="8" id="KW-1185">Reference proteome</keyword>
<gene>
    <name evidence="6" type="primary">hisB</name>
    <name evidence="7" type="ORF">HNR42_002674</name>
</gene>
<dbReference type="InterPro" id="IPR000807">
    <property type="entry name" value="ImidazoleglycerolP_deHydtase"/>
</dbReference>
<evidence type="ECO:0000256" key="4">
    <source>
        <dbReference type="ARBA" id="ARBA00023102"/>
    </source>
</evidence>
<dbReference type="EC" id="4.2.1.19" evidence="6"/>
<dbReference type="PANTHER" id="PTHR23133:SF2">
    <property type="entry name" value="IMIDAZOLEGLYCEROL-PHOSPHATE DEHYDRATASE"/>
    <property type="match status" value="1"/>
</dbReference>
<sequence length="206" mass="22844">MRSSEAGEATLAPRRAQIRRDTLETRIRIELDLDQPLEGPLRTGHGFQEHMLDQIRRHGRLGLVIEAEGDLHVDVHHLAEDTGIALGQALSQALGDRRGIERYADAFVPMDETLAHVVLDFSGRAHLAFEPERLEVVGDANGYNIYHLREFLRGLCNHAGITLHVRLLAGREAHHVIEAITKALARAIYLATRVTGQALPSTKGLL</sequence>
<dbReference type="PROSITE" id="PS00954">
    <property type="entry name" value="IGP_DEHYDRATASE_1"/>
    <property type="match status" value="1"/>
</dbReference>
<dbReference type="Gene3D" id="3.30.230.40">
    <property type="entry name" value="Imidazole glycerol phosphate dehydratase, domain 1"/>
    <property type="match status" value="2"/>
</dbReference>
<proteinExistence type="inferred from homology"/>
<dbReference type="EMBL" id="JACHHG010000010">
    <property type="protein sequence ID" value="MBB6099236.1"/>
    <property type="molecule type" value="Genomic_DNA"/>
</dbReference>
<dbReference type="RefSeq" id="WP_183987992.1">
    <property type="nucleotide sequence ID" value="NZ_JACHHG010000010.1"/>
</dbReference>
<dbReference type="PANTHER" id="PTHR23133">
    <property type="entry name" value="IMIDAZOLEGLYCEROL-PHOSPHATE DEHYDRATASE HIS7"/>
    <property type="match status" value="1"/>
</dbReference>
<keyword evidence="5 6" id="KW-0456">Lyase</keyword>
<comment type="catalytic activity">
    <reaction evidence="6">
        <text>D-erythro-1-(imidazol-4-yl)glycerol 3-phosphate = 3-(imidazol-4-yl)-2-oxopropyl phosphate + H2O</text>
        <dbReference type="Rhea" id="RHEA:11040"/>
        <dbReference type="ChEBI" id="CHEBI:15377"/>
        <dbReference type="ChEBI" id="CHEBI:57766"/>
        <dbReference type="ChEBI" id="CHEBI:58278"/>
        <dbReference type="EC" id="4.2.1.19"/>
    </reaction>
</comment>
<keyword evidence="3 6" id="KW-0028">Amino-acid biosynthesis</keyword>
<evidence type="ECO:0000313" key="8">
    <source>
        <dbReference type="Proteomes" id="UP000569951"/>
    </source>
</evidence>
<evidence type="ECO:0000256" key="3">
    <source>
        <dbReference type="ARBA" id="ARBA00022605"/>
    </source>
</evidence>
<comment type="caution">
    <text evidence="7">The sequence shown here is derived from an EMBL/GenBank/DDBJ whole genome shotgun (WGS) entry which is preliminary data.</text>
</comment>